<name>A0A6G1X2Y9_9BACI</name>
<accession>A0A6G1X2Y9</accession>
<dbReference type="SMART" id="SM00904">
    <property type="entry name" value="Flavokinase"/>
    <property type="match status" value="1"/>
</dbReference>
<evidence type="ECO:0000256" key="15">
    <source>
        <dbReference type="PIRNR" id="PIRNR004491"/>
    </source>
</evidence>
<dbReference type="PIRSF" id="PIRSF004491">
    <property type="entry name" value="FAD_Synth"/>
    <property type="match status" value="1"/>
</dbReference>
<dbReference type="GO" id="GO:0003919">
    <property type="term" value="F:FMN adenylyltransferase activity"/>
    <property type="evidence" value="ECO:0007669"/>
    <property type="project" value="UniProtKB-UniRule"/>
</dbReference>
<organism evidence="17 18">
    <name type="scientific">Salinibacillus xinjiangensis</name>
    <dbReference type="NCBI Taxonomy" id="1229268"/>
    <lineage>
        <taxon>Bacteria</taxon>
        <taxon>Bacillati</taxon>
        <taxon>Bacillota</taxon>
        <taxon>Bacilli</taxon>
        <taxon>Bacillales</taxon>
        <taxon>Bacillaceae</taxon>
        <taxon>Salinibacillus</taxon>
    </lineage>
</organism>
<dbReference type="GO" id="GO:0009398">
    <property type="term" value="P:FMN biosynthetic process"/>
    <property type="evidence" value="ECO:0007669"/>
    <property type="project" value="UniProtKB-UniRule"/>
</dbReference>
<dbReference type="NCBIfam" id="NF004160">
    <property type="entry name" value="PRK05627.1-3"/>
    <property type="match status" value="1"/>
</dbReference>
<comment type="catalytic activity">
    <reaction evidence="14 15">
        <text>FMN + ATP + H(+) = FAD + diphosphate</text>
        <dbReference type="Rhea" id="RHEA:17237"/>
        <dbReference type="ChEBI" id="CHEBI:15378"/>
        <dbReference type="ChEBI" id="CHEBI:30616"/>
        <dbReference type="ChEBI" id="CHEBI:33019"/>
        <dbReference type="ChEBI" id="CHEBI:57692"/>
        <dbReference type="ChEBI" id="CHEBI:58210"/>
        <dbReference type="EC" id="2.7.7.2"/>
    </reaction>
</comment>
<keyword evidence="9 15" id="KW-0418">Kinase</keyword>
<evidence type="ECO:0000256" key="8">
    <source>
        <dbReference type="ARBA" id="ARBA00022741"/>
    </source>
</evidence>
<gene>
    <name evidence="17" type="primary">ribF</name>
    <name evidence="17" type="ORF">GH754_03310</name>
</gene>
<dbReference type="InterPro" id="IPR015865">
    <property type="entry name" value="Riboflavin_kinase_bac/euk"/>
</dbReference>
<dbReference type="AlphaFoldDB" id="A0A6G1X2Y9"/>
<dbReference type="EC" id="2.7.1.26" evidence="15"/>
<dbReference type="NCBIfam" id="TIGR00083">
    <property type="entry name" value="ribF"/>
    <property type="match status" value="1"/>
</dbReference>
<dbReference type="InterPro" id="IPR014729">
    <property type="entry name" value="Rossmann-like_a/b/a_fold"/>
</dbReference>
<dbReference type="NCBIfam" id="TIGR00125">
    <property type="entry name" value="cyt_tran_rel"/>
    <property type="match status" value="1"/>
</dbReference>
<keyword evidence="18" id="KW-1185">Reference proteome</keyword>
<dbReference type="Pfam" id="PF06574">
    <property type="entry name" value="FAD_syn"/>
    <property type="match status" value="1"/>
</dbReference>
<dbReference type="UniPathway" id="UPA00276">
    <property type="reaction ID" value="UER00406"/>
</dbReference>
<dbReference type="GO" id="GO:0005524">
    <property type="term" value="F:ATP binding"/>
    <property type="evidence" value="ECO:0007669"/>
    <property type="project" value="UniProtKB-UniRule"/>
</dbReference>
<dbReference type="PANTHER" id="PTHR22749:SF6">
    <property type="entry name" value="RIBOFLAVIN KINASE"/>
    <property type="match status" value="1"/>
</dbReference>
<dbReference type="GO" id="GO:0009231">
    <property type="term" value="P:riboflavin biosynthetic process"/>
    <property type="evidence" value="ECO:0007669"/>
    <property type="project" value="InterPro"/>
</dbReference>
<keyword evidence="10 15" id="KW-0274">FAD</keyword>
<evidence type="ECO:0000256" key="5">
    <source>
        <dbReference type="ARBA" id="ARBA00022643"/>
    </source>
</evidence>
<dbReference type="InterPro" id="IPR023465">
    <property type="entry name" value="Riboflavin_kinase_dom_sf"/>
</dbReference>
<dbReference type="PANTHER" id="PTHR22749">
    <property type="entry name" value="RIBOFLAVIN KINASE/FMN ADENYLYLTRANSFERASE"/>
    <property type="match status" value="1"/>
</dbReference>
<keyword evidence="8 15" id="KW-0547">Nucleotide-binding</keyword>
<evidence type="ECO:0000256" key="11">
    <source>
        <dbReference type="ARBA" id="ARBA00022840"/>
    </source>
</evidence>
<keyword evidence="12" id="KW-0511">Multifunctional enzyme</keyword>
<comment type="pathway">
    <text evidence="2 15">Cofactor biosynthesis; FAD biosynthesis; FAD from FMN: step 1/1.</text>
</comment>
<evidence type="ECO:0000256" key="9">
    <source>
        <dbReference type="ARBA" id="ARBA00022777"/>
    </source>
</evidence>
<dbReference type="NCBIfam" id="NF004162">
    <property type="entry name" value="PRK05627.1-5"/>
    <property type="match status" value="1"/>
</dbReference>
<evidence type="ECO:0000313" key="18">
    <source>
        <dbReference type="Proteomes" id="UP000480185"/>
    </source>
</evidence>
<evidence type="ECO:0000256" key="13">
    <source>
        <dbReference type="ARBA" id="ARBA00047880"/>
    </source>
</evidence>
<evidence type="ECO:0000259" key="16">
    <source>
        <dbReference type="SMART" id="SM00904"/>
    </source>
</evidence>
<comment type="caution">
    <text evidence="17">The sequence shown here is derived from an EMBL/GenBank/DDBJ whole genome shotgun (WGS) entry which is preliminary data.</text>
</comment>
<keyword evidence="4 15" id="KW-0285">Flavoprotein</keyword>
<dbReference type="EMBL" id="WJNH01000002">
    <property type="protein sequence ID" value="MRG85353.1"/>
    <property type="molecule type" value="Genomic_DNA"/>
</dbReference>
<dbReference type="GO" id="GO:0006747">
    <property type="term" value="P:FAD biosynthetic process"/>
    <property type="evidence" value="ECO:0007669"/>
    <property type="project" value="UniProtKB-UniRule"/>
</dbReference>
<dbReference type="SUPFAM" id="SSF52374">
    <property type="entry name" value="Nucleotidylyl transferase"/>
    <property type="match status" value="1"/>
</dbReference>
<comment type="pathway">
    <text evidence="3 15">Cofactor biosynthesis; FMN biosynthesis; FMN from riboflavin (ATP route): step 1/1.</text>
</comment>
<dbReference type="FunFam" id="3.40.50.620:FF:000021">
    <property type="entry name" value="Riboflavin biosynthesis protein"/>
    <property type="match status" value="1"/>
</dbReference>
<dbReference type="Proteomes" id="UP000480185">
    <property type="component" value="Unassembled WGS sequence"/>
</dbReference>
<keyword evidence="7 15" id="KW-0548">Nucleotidyltransferase</keyword>
<comment type="function">
    <text evidence="1">Catalyzes the phosphorylation of riboflavin to FMN followed by the adenylation of FMN to FAD.</text>
</comment>
<comment type="similarity">
    <text evidence="15">Belongs to the ribF family.</text>
</comment>
<reference evidence="17 18" key="1">
    <citation type="submission" date="2019-11" db="EMBL/GenBank/DDBJ databases">
        <authorList>
            <person name="Li J."/>
        </authorList>
    </citation>
    <scope>NUCLEOTIDE SEQUENCE [LARGE SCALE GENOMIC DNA]</scope>
    <source>
        <strain evidence="17 18">J4</strain>
    </source>
</reference>
<evidence type="ECO:0000256" key="3">
    <source>
        <dbReference type="ARBA" id="ARBA00005201"/>
    </source>
</evidence>
<evidence type="ECO:0000256" key="7">
    <source>
        <dbReference type="ARBA" id="ARBA00022695"/>
    </source>
</evidence>
<dbReference type="RefSeq" id="WP_153727311.1">
    <property type="nucleotide sequence ID" value="NZ_WJNH01000002.1"/>
</dbReference>
<evidence type="ECO:0000313" key="17">
    <source>
        <dbReference type="EMBL" id="MRG85353.1"/>
    </source>
</evidence>
<dbReference type="Pfam" id="PF01687">
    <property type="entry name" value="Flavokinase"/>
    <property type="match status" value="1"/>
</dbReference>
<dbReference type="Gene3D" id="2.40.30.30">
    <property type="entry name" value="Riboflavin kinase-like"/>
    <property type="match status" value="1"/>
</dbReference>
<protein>
    <recommendedName>
        <fullName evidence="15">Riboflavin biosynthesis protein</fullName>
    </recommendedName>
    <domain>
        <recommendedName>
            <fullName evidence="15">Riboflavin kinase</fullName>
            <ecNumber evidence="15">2.7.1.26</ecNumber>
        </recommendedName>
        <alternativeName>
            <fullName evidence="15">Flavokinase</fullName>
        </alternativeName>
    </domain>
    <domain>
        <recommendedName>
            <fullName evidence="15">FMN adenylyltransferase</fullName>
            <ecNumber evidence="15">2.7.7.2</ecNumber>
        </recommendedName>
        <alternativeName>
            <fullName evidence="15">FAD pyrophosphorylase</fullName>
        </alternativeName>
        <alternativeName>
            <fullName evidence="15">FAD synthase</fullName>
        </alternativeName>
    </domain>
</protein>
<evidence type="ECO:0000256" key="6">
    <source>
        <dbReference type="ARBA" id="ARBA00022679"/>
    </source>
</evidence>
<dbReference type="SUPFAM" id="SSF82114">
    <property type="entry name" value="Riboflavin kinase-like"/>
    <property type="match status" value="1"/>
</dbReference>
<proteinExistence type="inferred from homology"/>
<dbReference type="UniPathway" id="UPA00277">
    <property type="reaction ID" value="UER00407"/>
</dbReference>
<dbReference type="InterPro" id="IPR015864">
    <property type="entry name" value="FAD_synthase"/>
</dbReference>
<evidence type="ECO:0000256" key="2">
    <source>
        <dbReference type="ARBA" id="ARBA00004726"/>
    </source>
</evidence>
<keyword evidence="6 15" id="KW-0808">Transferase</keyword>
<evidence type="ECO:0000256" key="12">
    <source>
        <dbReference type="ARBA" id="ARBA00023268"/>
    </source>
</evidence>
<evidence type="ECO:0000256" key="10">
    <source>
        <dbReference type="ARBA" id="ARBA00022827"/>
    </source>
</evidence>
<dbReference type="GO" id="GO:0008531">
    <property type="term" value="F:riboflavin kinase activity"/>
    <property type="evidence" value="ECO:0007669"/>
    <property type="project" value="UniProtKB-UniRule"/>
</dbReference>
<dbReference type="InterPro" id="IPR023468">
    <property type="entry name" value="Riboflavin_kinase"/>
</dbReference>
<dbReference type="EC" id="2.7.7.2" evidence="15"/>
<dbReference type="InterPro" id="IPR002606">
    <property type="entry name" value="Riboflavin_kinase_bac"/>
</dbReference>
<dbReference type="InterPro" id="IPR004821">
    <property type="entry name" value="Cyt_trans-like"/>
</dbReference>
<dbReference type="Gene3D" id="3.40.50.620">
    <property type="entry name" value="HUPs"/>
    <property type="match status" value="1"/>
</dbReference>
<keyword evidence="5 15" id="KW-0288">FMN</keyword>
<evidence type="ECO:0000256" key="4">
    <source>
        <dbReference type="ARBA" id="ARBA00022630"/>
    </source>
</evidence>
<feature type="domain" description="Riboflavin kinase" evidence="16">
    <location>
        <begin position="185"/>
        <end position="311"/>
    </location>
</feature>
<dbReference type="CDD" id="cd02064">
    <property type="entry name" value="FAD_synthetase_N"/>
    <property type="match status" value="1"/>
</dbReference>
<keyword evidence="11 15" id="KW-0067">ATP-binding</keyword>
<sequence length="314" mass="35139">MEVINLEYPKQFNTESMEELALAIGYFDGVHKGHQKVINEAIQVGAEKGIKSAVMTFHPHPSVVLKKEVQHVQYITPLPDKLQLLENVGVDYVFVVKFNAQLAALSPQQFVDEFLIGLNVQHVVAGFDFTYGHKGKGTMKSLPEHSRGKFTQTTISKVTAKDDKISSSNIRQKLANGNISEANDLLGRAYQLTGKVVEGDQRGRTIGFPTANISLHEDYILPKVGVYAVSIEVQGKAFKGMANIGYKPTFEEKGLKPTIEVFIFDFSGNIYNEEVKLELFDYIRGEQKFSGIDELKAQLHKDEEKIRHFFAISS</sequence>
<evidence type="ECO:0000256" key="1">
    <source>
        <dbReference type="ARBA" id="ARBA00002121"/>
    </source>
</evidence>
<comment type="catalytic activity">
    <reaction evidence="13 15">
        <text>riboflavin + ATP = FMN + ADP + H(+)</text>
        <dbReference type="Rhea" id="RHEA:14357"/>
        <dbReference type="ChEBI" id="CHEBI:15378"/>
        <dbReference type="ChEBI" id="CHEBI:30616"/>
        <dbReference type="ChEBI" id="CHEBI:57986"/>
        <dbReference type="ChEBI" id="CHEBI:58210"/>
        <dbReference type="ChEBI" id="CHEBI:456216"/>
        <dbReference type="EC" id="2.7.1.26"/>
    </reaction>
</comment>
<dbReference type="FunFam" id="2.40.30.30:FF:000003">
    <property type="entry name" value="Riboflavin biosynthesis protein"/>
    <property type="match status" value="1"/>
</dbReference>
<evidence type="ECO:0000256" key="14">
    <source>
        <dbReference type="ARBA" id="ARBA00049494"/>
    </source>
</evidence>
<dbReference type="OrthoDB" id="9803667at2"/>